<reference evidence="2" key="1">
    <citation type="thesis" date="2020" institute="ProQuest LLC" country="789 East Eisenhower Parkway, Ann Arbor, MI, USA">
        <title>Comparative Genomics and Chromosome Evolution.</title>
        <authorList>
            <person name="Mudd A.B."/>
        </authorList>
    </citation>
    <scope>NUCLEOTIDE SEQUENCE</scope>
    <source>
        <strain evidence="2">HN-11 Male</strain>
        <tissue evidence="2">Kidney and liver</tissue>
    </source>
</reference>
<keyword evidence="1" id="KW-0812">Transmembrane</keyword>
<sequence length="323" mass="35978">MSGTDEAEGPRIENPEPVVTLHSGLYNGRLLTVLPYTSSTEQAEQCLQRLQDCGIQVPLEQCKDSLQIPALIPEVHRYIFFSSRGFVMILAVVIYASIWINLYSTAQLFSSGHSWGTSIPITLTAAVITIVFIVAIKKHQKKINVNTDIRLAAANEVFMEYNVLLGISDRSRTCRSVPSLCFVYFHLWGCHQKLSRRLANMSEDALEKFLDQLFIIIETPADPALAQTNYEDNTTEESPLLASSSQSKPVLCNKRIPLILQGHPEVMARQLLIIASACYVRLLTSGQLPQIHDAGHTGVLNVPCPCQFIESSIFTPGHCFTWM</sequence>
<keyword evidence="3" id="KW-1185">Reference proteome</keyword>
<evidence type="ECO:0008006" key="4">
    <source>
        <dbReference type="Google" id="ProtNLM"/>
    </source>
</evidence>
<proteinExistence type="predicted"/>
<accession>A0A8J6EZ60</accession>
<keyword evidence="1" id="KW-1133">Transmembrane helix</keyword>
<feature type="transmembrane region" description="Helical" evidence="1">
    <location>
        <begin position="115"/>
        <end position="136"/>
    </location>
</feature>
<dbReference type="EMBL" id="WNTK01000009">
    <property type="protein sequence ID" value="KAG9477854.1"/>
    <property type="molecule type" value="Genomic_DNA"/>
</dbReference>
<dbReference type="AlphaFoldDB" id="A0A8J6EZ60"/>
<protein>
    <recommendedName>
        <fullName evidence="4">Transmembrane protein 268</fullName>
    </recommendedName>
</protein>
<comment type="caution">
    <text evidence="2">The sequence shown here is derived from an EMBL/GenBank/DDBJ whole genome shotgun (WGS) entry which is preliminary data.</text>
</comment>
<dbReference type="Proteomes" id="UP000770717">
    <property type="component" value="Unassembled WGS sequence"/>
</dbReference>
<evidence type="ECO:0000313" key="3">
    <source>
        <dbReference type="Proteomes" id="UP000770717"/>
    </source>
</evidence>
<dbReference type="Pfam" id="PF14800">
    <property type="entry name" value="DUF4481"/>
    <property type="match status" value="1"/>
</dbReference>
<name>A0A8J6EZ60_ELECQ</name>
<dbReference type="PANTHER" id="PTHR31193">
    <property type="entry name" value="TRANSMEMBRANE PROTEIN C9ORF91"/>
    <property type="match status" value="1"/>
</dbReference>
<feature type="transmembrane region" description="Helical" evidence="1">
    <location>
        <begin position="85"/>
        <end position="103"/>
    </location>
</feature>
<evidence type="ECO:0000256" key="1">
    <source>
        <dbReference type="SAM" id="Phobius"/>
    </source>
</evidence>
<gene>
    <name evidence="2" type="ORF">GDO78_013047</name>
</gene>
<dbReference type="EMBL" id="WNTK01000009">
    <property type="protein sequence ID" value="KAG9477853.1"/>
    <property type="molecule type" value="Genomic_DNA"/>
</dbReference>
<dbReference type="OrthoDB" id="8250049at2759"/>
<keyword evidence="1" id="KW-0472">Membrane</keyword>
<organism evidence="2 3">
    <name type="scientific">Eleutherodactylus coqui</name>
    <name type="common">Puerto Rican coqui</name>
    <dbReference type="NCBI Taxonomy" id="57060"/>
    <lineage>
        <taxon>Eukaryota</taxon>
        <taxon>Metazoa</taxon>
        <taxon>Chordata</taxon>
        <taxon>Craniata</taxon>
        <taxon>Vertebrata</taxon>
        <taxon>Euteleostomi</taxon>
        <taxon>Amphibia</taxon>
        <taxon>Batrachia</taxon>
        <taxon>Anura</taxon>
        <taxon>Neobatrachia</taxon>
        <taxon>Hyloidea</taxon>
        <taxon>Eleutherodactylidae</taxon>
        <taxon>Eleutherodactylinae</taxon>
        <taxon>Eleutherodactylus</taxon>
        <taxon>Eleutherodactylus</taxon>
    </lineage>
</organism>
<evidence type="ECO:0000313" key="2">
    <source>
        <dbReference type="EMBL" id="KAG9477853.1"/>
    </source>
</evidence>
<dbReference type="InterPro" id="IPR028054">
    <property type="entry name" value="DUF4481"/>
</dbReference>
<dbReference type="PANTHER" id="PTHR31193:SF1">
    <property type="entry name" value="TRANSMEMBRANE PROTEIN 268"/>
    <property type="match status" value="1"/>
</dbReference>